<feature type="transmembrane region" description="Helical" evidence="1">
    <location>
        <begin position="27"/>
        <end position="49"/>
    </location>
</feature>
<protein>
    <submittedName>
        <fullName evidence="2">Uncharacterized protein</fullName>
    </submittedName>
</protein>
<evidence type="ECO:0000256" key="1">
    <source>
        <dbReference type="SAM" id="Phobius"/>
    </source>
</evidence>
<feature type="transmembrane region" description="Helical" evidence="1">
    <location>
        <begin position="5"/>
        <end position="21"/>
    </location>
</feature>
<keyword evidence="3" id="KW-1185">Reference proteome</keyword>
<dbReference type="AlphaFoldDB" id="A0A371J5M3"/>
<comment type="caution">
    <text evidence="2">The sequence shown here is derived from an EMBL/GenBank/DDBJ whole genome shotgun (WGS) entry which is preliminary data.</text>
</comment>
<accession>A0A371J5M3</accession>
<feature type="transmembrane region" description="Helical" evidence="1">
    <location>
        <begin position="70"/>
        <end position="87"/>
    </location>
</feature>
<evidence type="ECO:0000313" key="3">
    <source>
        <dbReference type="Proteomes" id="UP000215694"/>
    </source>
</evidence>
<proteinExistence type="predicted"/>
<gene>
    <name evidence="2" type="ORF">CHL78_006650</name>
</gene>
<feature type="transmembrane region" description="Helical" evidence="1">
    <location>
        <begin position="119"/>
        <end position="140"/>
    </location>
</feature>
<dbReference type="EMBL" id="NOJY02000009">
    <property type="protein sequence ID" value="RDY27977.1"/>
    <property type="molecule type" value="Genomic_DNA"/>
</dbReference>
<sequence length="220" mass="25870">MSRNPTYLSSLALLCMGILLFNEHAYLVFVCALIFVLLFIVSVIHSLVLRSKNLKKVSSSLNFKLKESHEFWKIALVFQIIFLIYSVKTYINEFLSLIGKSNLNLLYNYISFTTIENKLIFLVIFILILIFIGCTIFDFIHLTEVFEEGILFRDGILVNWNDIIECSYRDSFYSNSQVLFITHMADYKITEEIILSRKDFTKFKNEFLNRTNLEITHCKY</sequence>
<keyword evidence="1" id="KW-0812">Transmembrane</keyword>
<keyword evidence="1" id="KW-0472">Membrane</keyword>
<reference evidence="2 3" key="1">
    <citation type="journal article" date="2017" name="Genome Announc.">
        <title>Draft Genome Sequence of Romboutsia weinsteinii sp. nov. Strain CCRI-19649(T) Isolated from Surface Water.</title>
        <authorList>
            <person name="Maheux A.F."/>
            <person name="Boudreau D.K."/>
            <person name="Berube E."/>
            <person name="Boissinot M."/>
            <person name="Cantin P."/>
            <person name="Raymond F."/>
            <person name="Corbeil J."/>
            <person name="Omar R.F."/>
            <person name="Bergeron M.G."/>
        </authorList>
    </citation>
    <scope>NUCLEOTIDE SEQUENCE [LARGE SCALE GENOMIC DNA]</scope>
    <source>
        <strain evidence="2 3">CCRI-19649</strain>
    </source>
</reference>
<keyword evidence="1" id="KW-1133">Transmembrane helix</keyword>
<organism evidence="2 3">
    <name type="scientific">Romboutsia weinsteinii</name>
    <dbReference type="NCBI Taxonomy" id="2020949"/>
    <lineage>
        <taxon>Bacteria</taxon>
        <taxon>Bacillati</taxon>
        <taxon>Bacillota</taxon>
        <taxon>Clostridia</taxon>
        <taxon>Peptostreptococcales</taxon>
        <taxon>Peptostreptococcaceae</taxon>
        <taxon>Romboutsia</taxon>
    </lineage>
</organism>
<name>A0A371J5M3_9FIRM</name>
<dbReference type="Proteomes" id="UP000215694">
    <property type="component" value="Unassembled WGS sequence"/>
</dbReference>
<dbReference type="RefSeq" id="WP_094369621.1">
    <property type="nucleotide sequence ID" value="NZ_NOJY02000009.1"/>
</dbReference>
<evidence type="ECO:0000313" key="2">
    <source>
        <dbReference type="EMBL" id="RDY27977.1"/>
    </source>
</evidence>